<feature type="domain" description="DUF1549" evidence="2">
    <location>
        <begin position="158"/>
        <end position="361"/>
    </location>
</feature>
<dbReference type="Gene3D" id="2.60.120.200">
    <property type="match status" value="1"/>
</dbReference>
<feature type="domain" description="Cytochrome C Planctomycete-type" evidence="4">
    <location>
        <begin position="46"/>
        <end position="108"/>
    </location>
</feature>
<dbReference type="Pfam" id="PF07583">
    <property type="entry name" value="PSCyt2"/>
    <property type="match status" value="1"/>
</dbReference>
<organism evidence="5 6">
    <name type="scientific">Lentisphaera profundi</name>
    <dbReference type="NCBI Taxonomy" id="1658616"/>
    <lineage>
        <taxon>Bacteria</taxon>
        <taxon>Pseudomonadati</taxon>
        <taxon>Lentisphaerota</taxon>
        <taxon>Lentisphaeria</taxon>
        <taxon>Lentisphaerales</taxon>
        <taxon>Lentisphaeraceae</taxon>
        <taxon>Lentisphaera</taxon>
    </lineage>
</organism>
<protein>
    <submittedName>
        <fullName evidence="5">DUF1553 domain-containing protein</fullName>
    </submittedName>
</protein>
<dbReference type="Pfam" id="PF07587">
    <property type="entry name" value="PSD1"/>
    <property type="match status" value="1"/>
</dbReference>
<reference evidence="5 6" key="1">
    <citation type="submission" date="2023-02" db="EMBL/GenBank/DDBJ databases">
        <title>Genome sequence of Lentisphaera profundi SAORIC-696.</title>
        <authorList>
            <person name="Kim e."/>
            <person name="Cho J.-C."/>
            <person name="Choi A."/>
            <person name="Kang I."/>
        </authorList>
    </citation>
    <scope>NUCLEOTIDE SEQUENCE [LARGE SCALE GENOMIC DNA]</scope>
    <source>
        <strain evidence="5 6">SAORIC-696</strain>
    </source>
</reference>
<feature type="chain" id="PRO_5046487419" evidence="1">
    <location>
        <begin position="23"/>
        <end position="1063"/>
    </location>
</feature>
<evidence type="ECO:0000313" key="6">
    <source>
        <dbReference type="Proteomes" id="UP001214250"/>
    </source>
</evidence>
<dbReference type="InterPro" id="IPR013320">
    <property type="entry name" value="ConA-like_dom_sf"/>
</dbReference>
<dbReference type="Pfam" id="PF13385">
    <property type="entry name" value="Laminin_G_3"/>
    <property type="match status" value="1"/>
</dbReference>
<feature type="signal peptide" evidence="1">
    <location>
        <begin position="1"/>
        <end position="22"/>
    </location>
</feature>
<accession>A0ABY7VZK6</accession>
<evidence type="ECO:0000256" key="1">
    <source>
        <dbReference type="SAM" id="SignalP"/>
    </source>
</evidence>
<dbReference type="InterPro" id="IPR011444">
    <property type="entry name" value="DUF1549"/>
</dbReference>
<dbReference type="PANTHER" id="PTHR35889">
    <property type="entry name" value="CYCLOINULO-OLIGOSACCHARIDE FRUCTANOTRANSFERASE-RELATED"/>
    <property type="match status" value="1"/>
</dbReference>
<dbReference type="Pfam" id="PF07635">
    <property type="entry name" value="PSCyt1"/>
    <property type="match status" value="1"/>
</dbReference>
<keyword evidence="1" id="KW-0732">Signal</keyword>
<dbReference type="Proteomes" id="UP001214250">
    <property type="component" value="Chromosome 2"/>
</dbReference>
<proteinExistence type="predicted"/>
<dbReference type="InterPro" id="IPR022655">
    <property type="entry name" value="DUF1553"/>
</dbReference>
<gene>
    <name evidence="5" type="ORF">PQO03_16185</name>
</gene>
<evidence type="ECO:0000259" key="4">
    <source>
        <dbReference type="Pfam" id="PF07635"/>
    </source>
</evidence>
<dbReference type="InterPro" id="IPR011429">
    <property type="entry name" value="Cyt_c_Planctomycete-type"/>
</dbReference>
<evidence type="ECO:0000259" key="3">
    <source>
        <dbReference type="Pfam" id="PF07587"/>
    </source>
</evidence>
<name>A0ABY7VZK6_9BACT</name>
<sequence>MFKTKISLLSLSLIVGASCALMTDKKVEVEKVSFNKDIRPILSDRCFHCHGPDEEERKGDLRLDIPDGPEGAFRVHDGIASIIAGNAEESELYYRISTDDSDDIMPPKKSHKIPLTKEEIDLFKRWINEGATWSKHWAFEPITKPLVPKVKKSQTNNPIDNFIVATLNEKDLKPSPEAPKHKIIRRLSYDLNGLPPSPKEIDQFVNDSSNNAYEKLVDRILAKPAYGERMALPWLDMARYGDSSVYHADGPRTMWPWRDWVIDAYNSNKPFDQFTLEQIAGDHIPNATTDQKVATAFLRNNGTTDEGGAFFEEYRVEYTVDRLSTVSKVWLGLTTECAQCHDHKYDPISQKEFYEMYAFFNISADKGMQTRRGNAVPIIKIGDNKYQQKMITQLEVQLANADDNIQKFHQQHVTAFNQWQAQKSQKLKAIPTGLKHFFPLRSKEEAYDFAQDDYLQAPKTLNINVVNGIDEKIDEKTKKPIAKTKAIIVRHGIYDSIPKLFDSDSAFSLSFHLKYAPQKEKHTIVSQAQQHNAQGMEIYIKDHKLGFSYIRHHGKEHIFVDAEQELEHKKWQHITVTYDGSQKAAGVKMYLNGNLLPQKALHDKFPSKFVNNQTFMIGRRDAGKNTNNPITLLQIYDRVLEGNEISAVSQLKYDDLAFTKNANNNFEMNLKKAFYAEKKLKFKPVIAARHGYIKPLNDFKNLNVMVMEDEKTPKKTYILNRGAYDQPLKDLEIHANTPKVLPPMKAEAPKNRLGLAQWIVDKENPLTARVTVNRYWMMLFGHGLVSTPSDFGNQGAWPTHPQLLDWLASDFRDNNWDVKRTLKQIVMSKTYRQDSKISAELLTIDKPNKLYARGPRFRLKGEHIRDSALYMADLLSSQIGGESVKPFQPPGLWNEVSLSGATFVQDKGEKNYRKSMYTYYKRSSPVPNMTTFDAPSREKCTIERSRTNTPLQALITLNDPIFVESARFFAERIIKEGGPSLSDKIDYAFKVAVAHPPKPELKTKLKEFYLRRHADFEKSPENSKMLLEIGDTKRNESLDLSEHASWTLVAQLIMNLDETLNKE</sequence>
<evidence type="ECO:0000259" key="2">
    <source>
        <dbReference type="Pfam" id="PF07583"/>
    </source>
</evidence>
<dbReference type="EMBL" id="CP117812">
    <property type="protein sequence ID" value="WDE99376.1"/>
    <property type="molecule type" value="Genomic_DNA"/>
</dbReference>
<dbReference type="RefSeq" id="WP_274154234.1">
    <property type="nucleotide sequence ID" value="NZ_CP117812.1"/>
</dbReference>
<dbReference type="SUPFAM" id="SSF49899">
    <property type="entry name" value="Concanavalin A-like lectins/glucanases"/>
    <property type="match status" value="1"/>
</dbReference>
<dbReference type="PROSITE" id="PS51257">
    <property type="entry name" value="PROKAR_LIPOPROTEIN"/>
    <property type="match status" value="1"/>
</dbReference>
<evidence type="ECO:0000313" key="5">
    <source>
        <dbReference type="EMBL" id="WDE99376.1"/>
    </source>
</evidence>
<feature type="domain" description="DUF1553" evidence="3">
    <location>
        <begin position="751"/>
        <end position="1008"/>
    </location>
</feature>
<keyword evidence="6" id="KW-1185">Reference proteome</keyword>
<dbReference type="PANTHER" id="PTHR35889:SF3">
    <property type="entry name" value="F-BOX DOMAIN-CONTAINING PROTEIN"/>
    <property type="match status" value="1"/>
</dbReference>